<protein>
    <submittedName>
        <fullName evidence="2">Uncharacterized protein</fullName>
    </submittedName>
</protein>
<keyword evidence="1" id="KW-0472">Membrane</keyword>
<accession>A0A0L6JKU6</accession>
<evidence type="ECO:0000313" key="3">
    <source>
        <dbReference type="Proteomes" id="UP000036923"/>
    </source>
</evidence>
<dbReference type="eggNOG" id="ENOG5032X8R">
    <property type="taxonomic scope" value="Bacteria"/>
</dbReference>
<reference evidence="3" key="1">
    <citation type="submission" date="2015-07" db="EMBL/GenBank/DDBJ databases">
        <title>Near-Complete Genome Sequence of the Cellulolytic Bacterium Bacteroides (Pseudobacteroides) cellulosolvens ATCC 35603.</title>
        <authorList>
            <person name="Dassa B."/>
            <person name="Utturkar S.M."/>
            <person name="Klingeman D.M."/>
            <person name="Hurt R.A."/>
            <person name="Keller M."/>
            <person name="Xu J."/>
            <person name="Reddy Y.H.K."/>
            <person name="Borovok I."/>
            <person name="Grinberg I.R."/>
            <person name="Lamed R."/>
            <person name="Zhivin O."/>
            <person name="Bayer E.A."/>
            <person name="Brown S.D."/>
        </authorList>
    </citation>
    <scope>NUCLEOTIDE SEQUENCE [LARGE SCALE GENOMIC DNA]</scope>
    <source>
        <strain evidence="3">DSM 2933</strain>
    </source>
</reference>
<feature type="transmembrane region" description="Helical" evidence="1">
    <location>
        <begin position="127"/>
        <end position="145"/>
    </location>
</feature>
<sequence>MYIKTIGNRQKLYDVFWPIWIIILFPPFLFISMIVNYVIDSVVIGAVLIATKAQIEWKKCIIPISKAWFIGILIDVLASISLLILEESNVINTFNPLSCLSIVVFSGILIGLYNFKLFKKQGLEKRIYIKTAIAMGILTAPWLILLPKELQAAITGK</sequence>
<proteinExistence type="predicted"/>
<evidence type="ECO:0000256" key="1">
    <source>
        <dbReference type="SAM" id="Phobius"/>
    </source>
</evidence>
<name>A0A0L6JKU6_9FIRM</name>
<dbReference type="AlphaFoldDB" id="A0A0L6JKU6"/>
<gene>
    <name evidence="2" type="ORF">Bccel_1647</name>
</gene>
<comment type="caution">
    <text evidence="2">The sequence shown here is derived from an EMBL/GenBank/DDBJ whole genome shotgun (WGS) entry which is preliminary data.</text>
</comment>
<dbReference type="STRING" id="398512.Bccel_1647"/>
<keyword evidence="3" id="KW-1185">Reference proteome</keyword>
<dbReference type="Proteomes" id="UP000036923">
    <property type="component" value="Unassembled WGS sequence"/>
</dbReference>
<feature type="transmembrane region" description="Helical" evidence="1">
    <location>
        <begin position="97"/>
        <end position="115"/>
    </location>
</feature>
<feature type="transmembrane region" description="Helical" evidence="1">
    <location>
        <begin position="12"/>
        <end position="31"/>
    </location>
</feature>
<evidence type="ECO:0000313" key="2">
    <source>
        <dbReference type="EMBL" id="KNY26385.1"/>
    </source>
</evidence>
<keyword evidence="1" id="KW-0812">Transmembrane</keyword>
<dbReference type="EMBL" id="LGTC01000001">
    <property type="protein sequence ID" value="KNY26385.1"/>
    <property type="molecule type" value="Genomic_DNA"/>
</dbReference>
<feature type="transmembrane region" description="Helical" evidence="1">
    <location>
        <begin position="67"/>
        <end position="85"/>
    </location>
</feature>
<organism evidence="2 3">
    <name type="scientific">Pseudobacteroides cellulosolvens ATCC 35603 = DSM 2933</name>
    <dbReference type="NCBI Taxonomy" id="398512"/>
    <lineage>
        <taxon>Bacteria</taxon>
        <taxon>Bacillati</taxon>
        <taxon>Bacillota</taxon>
        <taxon>Clostridia</taxon>
        <taxon>Eubacteriales</taxon>
        <taxon>Oscillospiraceae</taxon>
        <taxon>Pseudobacteroides</taxon>
    </lineage>
</organism>
<dbReference type="RefSeq" id="WP_036941426.1">
    <property type="nucleotide sequence ID" value="NZ_LGTC01000001.1"/>
</dbReference>
<keyword evidence="1" id="KW-1133">Transmembrane helix</keyword>